<dbReference type="AlphaFoldDB" id="A0A0F9GI25"/>
<dbReference type="InterPro" id="IPR001851">
    <property type="entry name" value="ABC_transp_permease"/>
</dbReference>
<reference evidence="7" key="1">
    <citation type="journal article" date="2015" name="Nature">
        <title>Complex archaea that bridge the gap between prokaryotes and eukaryotes.</title>
        <authorList>
            <person name="Spang A."/>
            <person name="Saw J.H."/>
            <person name="Jorgensen S.L."/>
            <person name="Zaremba-Niedzwiedzka K."/>
            <person name="Martijn J."/>
            <person name="Lind A.E."/>
            <person name="van Eijk R."/>
            <person name="Schleper C."/>
            <person name="Guy L."/>
            <person name="Ettema T.J."/>
        </authorList>
    </citation>
    <scope>NUCLEOTIDE SEQUENCE</scope>
</reference>
<keyword evidence="5 6" id="KW-0472">Membrane</keyword>
<comment type="caution">
    <text evidence="7">The sequence shown here is derived from an EMBL/GenBank/DDBJ whole genome shotgun (WGS) entry which is preliminary data.</text>
</comment>
<sequence>MEKFILKYFILIRTLIAIAIGVVISIFLIYLISKDPAFSLRSFFLGPLLSRSRLANVIETASPIIFCGVAISVAFQAKQFNIGAEGALYLGAAVGTAFAVSTQFPAFIHIPLVLLVAGLTGALWGFIPGILKAKWKASELVSSLMLNYVAYYLGLYLINYHFRDKNAGHLVSHRLPKSAWFSQFIPDTRIHWG</sequence>
<evidence type="ECO:0000313" key="7">
    <source>
        <dbReference type="EMBL" id="KKL98413.1"/>
    </source>
</evidence>
<dbReference type="PANTHER" id="PTHR47089">
    <property type="entry name" value="ABC TRANSPORTER, PERMEASE PROTEIN"/>
    <property type="match status" value="1"/>
</dbReference>
<evidence type="ECO:0000256" key="3">
    <source>
        <dbReference type="ARBA" id="ARBA00022692"/>
    </source>
</evidence>
<comment type="subcellular location">
    <subcellularLocation>
        <location evidence="1">Cell membrane</location>
        <topology evidence="1">Multi-pass membrane protein</topology>
    </subcellularLocation>
</comment>
<dbReference type="EMBL" id="LAZR01017930">
    <property type="protein sequence ID" value="KKL98413.1"/>
    <property type="molecule type" value="Genomic_DNA"/>
</dbReference>
<evidence type="ECO:0000256" key="6">
    <source>
        <dbReference type="SAM" id="Phobius"/>
    </source>
</evidence>
<evidence type="ECO:0000256" key="4">
    <source>
        <dbReference type="ARBA" id="ARBA00022989"/>
    </source>
</evidence>
<feature type="transmembrane region" description="Helical" evidence="6">
    <location>
        <begin position="53"/>
        <end position="75"/>
    </location>
</feature>
<feature type="transmembrane region" description="Helical" evidence="6">
    <location>
        <begin position="110"/>
        <end position="131"/>
    </location>
</feature>
<feature type="non-terminal residue" evidence="7">
    <location>
        <position position="193"/>
    </location>
</feature>
<evidence type="ECO:0000256" key="2">
    <source>
        <dbReference type="ARBA" id="ARBA00022475"/>
    </source>
</evidence>
<name>A0A0F9GI25_9ZZZZ</name>
<dbReference type="PANTHER" id="PTHR47089:SF1">
    <property type="entry name" value="GUANOSINE ABC TRANSPORTER PERMEASE PROTEIN NUPP"/>
    <property type="match status" value="1"/>
</dbReference>
<feature type="transmembrane region" description="Helical" evidence="6">
    <location>
        <begin position="12"/>
        <end position="33"/>
    </location>
</feature>
<evidence type="ECO:0000256" key="1">
    <source>
        <dbReference type="ARBA" id="ARBA00004651"/>
    </source>
</evidence>
<dbReference type="Pfam" id="PF02653">
    <property type="entry name" value="BPD_transp_2"/>
    <property type="match status" value="1"/>
</dbReference>
<dbReference type="GO" id="GO:0022857">
    <property type="term" value="F:transmembrane transporter activity"/>
    <property type="evidence" value="ECO:0007669"/>
    <property type="project" value="InterPro"/>
</dbReference>
<keyword evidence="3 6" id="KW-0812">Transmembrane</keyword>
<gene>
    <name evidence="7" type="ORF">LCGC14_1824700</name>
</gene>
<evidence type="ECO:0008006" key="8">
    <source>
        <dbReference type="Google" id="ProtNLM"/>
    </source>
</evidence>
<keyword evidence="2" id="KW-1003">Cell membrane</keyword>
<feature type="transmembrane region" description="Helical" evidence="6">
    <location>
        <begin position="143"/>
        <end position="162"/>
    </location>
</feature>
<dbReference type="CDD" id="cd06580">
    <property type="entry name" value="TM_PBP1_transp_TpRbsC_like"/>
    <property type="match status" value="1"/>
</dbReference>
<evidence type="ECO:0000256" key="5">
    <source>
        <dbReference type="ARBA" id="ARBA00023136"/>
    </source>
</evidence>
<keyword evidence="4 6" id="KW-1133">Transmembrane helix</keyword>
<protein>
    <recommendedName>
        <fullName evidence="8">ABC transporter permease</fullName>
    </recommendedName>
</protein>
<accession>A0A0F9GI25</accession>
<proteinExistence type="predicted"/>
<organism evidence="7">
    <name type="scientific">marine sediment metagenome</name>
    <dbReference type="NCBI Taxonomy" id="412755"/>
    <lineage>
        <taxon>unclassified sequences</taxon>
        <taxon>metagenomes</taxon>
        <taxon>ecological metagenomes</taxon>
    </lineage>
</organism>
<feature type="transmembrane region" description="Helical" evidence="6">
    <location>
        <begin position="87"/>
        <end position="104"/>
    </location>
</feature>
<dbReference type="GO" id="GO:0005886">
    <property type="term" value="C:plasma membrane"/>
    <property type="evidence" value="ECO:0007669"/>
    <property type="project" value="UniProtKB-SubCell"/>
</dbReference>